<reference evidence="2 3" key="1">
    <citation type="submission" date="2019-09" db="EMBL/GenBank/DDBJ databases">
        <title>Gimesia benthica sp. nov., a novel bacterium isolated from deep-sea water of the Northwest Indian Ocean.</title>
        <authorList>
            <person name="Dai X."/>
        </authorList>
    </citation>
    <scope>NUCLEOTIDE SEQUENCE [LARGE SCALE GENOMIC DNA]</scope>
    <source>
        <strain evidence="2 3">E7</strain>
    </source>
</reference>
<dbReference type="PROSITE" id="PS00409">
    <property type="entry name" value="PROKAR_NTER_METHYL"/>
    <property type="match status" value="1"/>
</dbReference>
<evidence type="ECO:0000313" key="3">
    <source>
        <dbReference type="Proteomes" id="UP000427281"/>
    </source>
</evidence>
<protein>
    <submittedName>
        <fullName evidence="2">Prepilin-type N-terminal cleavage/methylation domain-containing protein</fullName>
    </submittedName>
</protein>
<dbReference type="KEGG" id="gim:F1728_15620"/>
<keyword evidence="3" id="KW-1185">Reference proteome</keyword>
<dbReference type="NCBIfam" id="TIGR02532">
    <property type="entry name" value="IV_pilin_GFxxxE"/>
    <property type="match status" value="1"/>
</dbReference>
<name>A0A6I6AFH7_9PLAN</name>
<evidence type="ECO:0000313" key="2">
    <source>
        <dbReference type="EMBL" id="QGQ24025.1"/>
    </source>
</evidence>
<dbReference type="InterPro" id="IPR012902">
    <property type="entry name" value="N_methyl_site"/>
</dbReference>
<keyword evidence="1" id="KW-1133">Transmembrane helix</keyword>
<accession>A0A6I6AFH7</accession>
<organism evidence="2 3">
    <name type="scientific">Gimesia benthica</name>
    <dbReference type="NCBI Taxonomy" id="2608982"/>
    <lineage>
        <taxon>Bacteria</taxon>
        <taxon>Pseudomonadati</taxon>
        <taxon>Planctomycetota</taxon>
        <taxon>Planctomycetia</taxon>
        <taxon>Planctomycetales</taxon>
        <taxon>Planctomycetaceae</taxon>
        <taxon>Gimesia</taxon>
    </lineage>
</organism>
<dbReference type="EMBL" id="CP043930">
    <property type="protein sequence ID" value="QGQ24025.1"/>
    <property type="molecule type" value="Genomic_DNA"/>
</dbReference>
<dbReference type="AlphaFoldDB" id="A0A6I6AFH7"/>
<dbReference type="Pfam" id="PF07963">
    <property type="entry name" value="N_methyl"/>
    <property type="match status" value="1"/>
</dbReference>
<keyword evidence="1" id="KW-0812">Transmembrane</keyword>
<keyword evidence="1" id="KW-0472">Membrane</keyword>
<evidence type="ECO:0000256" key="1">
    <source>
        <dbReference type="SAM" id="Phobius"/>
    </source>
</evidence>
<sequence length="198" mass="22927">MNECFMIISDKRRIQRRSYTKIRQGYSLIEMLAVMSAMSILFTAAVTTLAFLMRVEMKGTERLENKLVLQKIAHKFREDVSTAQNAEISKQNSQQILKLALRQNTSITYLTNSPGEGIRREYHREGKLVSQDEYLLPLAGVTFQTEIFNQQELVSMELNIPDKTGHENKTLQAYFQLFRCEAQLNRVGQIQKQSEQTE</sequence>
<gene>
    <name evidence="2" type="ORF">F1728_15620</name>
</gene>
<dbReference type="Proteomes" id="UP000427281">
    <property type="component" value="Chromosome"/>
</dbReference>
<feature type="transmembrane region" description="Helical" evidence="1">
    <location>
        <begin position="31"/>
        <end position="52"/>
    </location>
</feature>
<proteinExistence type="predicted"/>